<protein>
    <submittedName>
        <fullName evidence="1">Uncharacterized protein</fullName>
    </submittedName>
</protein>
<gene>
    <name evidence="1" type="ORF">LDCGVIBL_CDS0141</name>
</gene>
<sequence>MKTYRVWMTVVGTSSFNVEANSEEEAKEKANELYSDTTISICHQCAGDISEPTIIVAVDAVELD</sequence>
<dbReference type="EMBL" id="PP429226">
    <property type="protein sequence ID" value="XCI77499.1"/>
    <property type="molecule type" value="Genomic_DNA"/>
</dbReference>
<evidence type="ECO:0000313" key="1">
    <source>
        <dbReference type="EMBL" id="XCI77499.1"/>
    </source>
</evidence>
<organism evidence="1">
    <name type="scientific">Rhizobium phage LG08</name>
    <dbReference type="NCBI Taxonomy" id="3129229"/>
    <lineage>
        <taxon>Viruses</taxon>
        <taxon>Duplodnaviria</taxon>
        <taxon>Heunggongvirae</taxon>
        <taxon>Uroviricota</taxon>
        <taxon>Caudoviricetes</taxon>
    </lineage>
</organism>
<proteinExistence type="predicted"/>
<name>A0AAU8HYJ3_9CAUD</name>
<reference evidence="1" key="1">
    <citation type="submission" date="2024-03" db="EMBL/GenBank/DDBJ databases">
        <authorList>
            <person name="Chantapakul B."/>
            <person name="Wang S."/>
        </authorList>
    </citation>
    <scope>NUCLEOTIDE SEQUENCE</scope>
</reference>
<accession>A0AAU8HYJ3</accession>